<evidence type="ECO:0000256" key="2">
    <source>
        <dbReference type="SAM" id="MobiDB-lite"/>
    </source>
</evidence>
<organism evidence="4 5">
    <name type="scientific">Roseibacillus ishigakijimensis</name>
    <dbReference type="NCBI Taxonomy" id="454146"/>
    <lineage>
        <taxon>Bacteria</taxon>
        <taxon>Pseudomonadati</taxon>
        <taxon>Verrucomicrobiota</taxon>
        <taxon>Verrucomicrobiia</taxon>
        <taxon>Verrucomicrobiales</taxon>
        <taxon>Verrucomicrobiaceae</taxon>
        <taxon>Roseibacillus</taxon>
    </lineage>
</organism>
<feature type="transmembrane region" description="Helical" evidence="3">
    <location>
        <begin position="37"/>
        <end position="57"/>
    </location>
</feature>
<feature type="transmembrane region" description="Helical" evidence="3">
    <location>
        <begin position="63"/>
        <end position="86"/>
    </location>
</feature>
<comment type="caution">
    <text evidence="4">The sequence shown here is derived from an EMBL/GenBank/DDBJ whole genome shotgun (WGS) entry which is preliminary data.</text>
</comment>
<keyword evidence="1" id="KW-0175">Coiled coil</keyword>
<dbReference type="Proteomes" id="UP000604083">
    <property type="component" value="Unassembled WGS sequence"/>
</dbReference>
<keyword evidence="3" id="KW-0812">Transmembrane</keyword>
<protein>
    <submittedName>
        <fullName evidence="4">Uncharacterized protein</fullName>
    </submittedName>
</protein>
<name>A0A934RRT3_9BACT</name>
<feature type="compositionally biased region" description="Low complexity" evidence="2">
    <location>
        <begin position="346"/>
        <end position="355"/>
    </location>
</feature>
<feature type="transmembrane region" description="Helical" evidence="3">
    <location>
        <begin position="163"/>
        <end position="181"/>
    </location>
</feature>
<gene>
    <name evidence="4" type="ORF">JIN78_03270</name>
</gene>
<evidence type="ECO:0000256" key="3">
    <source>
        <dbReference type="SAM" id="Phobius"/>
    </source>
</evidence>
<keyword evidence="5" id="KW-1185">Reference proteome</keyword>
<evidence type="ECO:0000313" key="4">
    <source>
        <dbReference type="EMBL" id="MBK1833070.1"/>
    </source>
</evidence>
<feature type="compositionally biased region" description="Polar residues" evidence="2">
    <location>
        <begin position="779"/>
        <end position="803"/>
    </location>
</feature>
<feature type="region of interest" description="Disordered" evidence="2">
    <location>
        <begin position="770"/>
        <end position="803"/>
    </location>
</feature>
<sequence length="957" mass="105669">MSSSPQHRNRSSVLEALRQAASTHACHRALLLLLRAVKFLLAAFLLLCLADILLHFGPGTRSGLSLTLLGTLFLLLLTAFLIALCARPAAQAMAGILEKRHRAFGSKLTNLLELHDQATDSRLSPLTRELAQQAVTDATRDLDTAEIRAQARAPFLKREAKRALLVTAFFLLLPLLLGEAGRRQFLRFLHPHGDHPPLSFTWLEISKPNHDGLEVVYGESTRIEVKAKGHLPEELFLRVQPRDGSRRPREIPLSTRGDGLYLAVLEDVQAPLVLTAHTPNERSLSKQRHLAVLLNPRIEDAQVTITPPAYTGLPAREQPFRFTTLQALQGSTLTFAVQSNRPLGTGELTLTTSEGASDSQELKPLPGGKTSTAVATLTVRESGRFHFALRDEEGRPAEDTAHSSLTVSEDLPPSLSFSQPQEDSFVVENHELLIEVAASDDYGLRTLRLLPAVDDQPLAALSEDFSGVGPRREQFRRTIQLNQLGARPGQVITFFAEAIDNCPDPHLTRTEMRRLEVISEEQYQQFLRRQADVAQIAGAYEQLLDQLHSQLREQERLAEKLEKLAQREAQGELSEAEKKEWNQLQEAQEALNEQLRETARGMEEMAGQTPVYDFEENLHQHLREMAQAITQSAAQNDQDNAAARDARDSAQAAREQLARLGQEQQQGEEAIREPLADLAALHELIKDVNEFKALYEEQKTLAEQTARFENQPELSPADRLSLQEMAGRQREVATRLQDLQEKLRRHAGAAEEDFPKASQSARELADAIGHHNLPPLGRESSQSMLSGKGSQSHAQASDLQQKMESLMSSCSQCQGQGQSELDHYLSLSLDSPPGQNFQQMMDSLCFNPGSQGSSGMGQGGSFATGIMPGQQMGLLGGRSLLLGPIGRTLAGQAGTRGNFGQSGQPLARVESNRAESEQEASSRETQTPESQATLQEYENLTEAYFRALTRTPNPTEP</sequence>
<accession>A0A934RRT3</accession>
<keyword evidence="3" id="KW-0472">Membrane</keyword>
<dbReference type="AlphaFoldDB" id="A0A934RRT3"/>
<reference evidence="4" key="1">
    <citation type="submission" date="2021-01" db="EMBL/GenBank/DDBJ databases">
        <title>Modified the classification status of verrucomicrobia.</title>
        <authorList>
            <person name="Feng X."/>
        </authorList>
    </citation>
    <scope>NUCLEOTIDE SEQUENCE</scope>
    <source>
        <strain evidence="4">KCTC 12986</strain>
    </source>
</reference>
<dbReference type="EMBL" id="JAENIO010000005">
    <property type="protein sequence ID" value="MBK1833070.1"/>
    <property type="molecule type" value="Genomic_DNA"/>
</dbReference>
<feature type="compositionally biased region" description="Low complexity" evidence="2">
    <location>
        <begin position="631"/>
        <end position="641"/>
    </location>
</feature>
<feature type="region of interest" description="Disordered" evidence="2">
    <location>
        <begin position="390"/>
        <end position="419"/>
    </location>
</feature>
<feature type="compositionally biased region" description="Basic and acidic residues" evidence="2">
    <location>
        <begin position="910"/>
        <end position="922"/>
    </location>
</feature>
<evidence type="ECO:0000313" key="5">
    <source>
        <dbReference type="Proteomes" id="UP000604083"/>
    </source>
</evidence>
<evidence type="ECO:0000256" key="1">
    <source>
        <dbReference type="SAM" id="Coils"/>
    </source>
</evidence>
<dbReference type="RefSeq" id="WP_200390500.1">
    <property type="nucleotide sequence ID" value="NZ_JAENIO010000005.1"/>
</dbReference>
<proteinExistence type="predicted"/>
<keyword evidence="3" id="KW-1133">Transmembrane helix</keyword>
<feature type="region of interest" description="Disordered" evidence="2">
    <location>
        <begin position="631"/>
        <end position="669"/>
    </location>
</feature>
<feature type="region of interest" description="Disordered" evidence="2">
    <location>
        <begin position="346"/>
        <end position="370"/>
    </location>
</feature>
<feature type="region of interest" description="Disordered" evidence="2">
    <location>
        <begin position="892"/>
        <end position="933"/>
    </location>
</feature>
<feature type="compositionally biased region" description="Basic and acidic residues" evidence="2">
    <location>
        <begin position="390"/>
        <end position="401"/>
    </location>
</feature>
<feature type="coiled-coil region" evidence="1">
    <location>
        <begin position="537"/>
        <end position="605"/>
    </location>
</feature>